<name>A0A1I7XEI6_HETBA</name>
<reference evidence="3" key="1">
    <citation type="submission" date="2016-11" db="UniProtKB">
        <authorList>
            <consortium name="WormBaseParasite"/>
        </authorList>
    </citation>
    <scope>IDENTIFICATION</scope>
</reference>
<keyword evidence="1" id="KW-1133">Transmembrane helix</keyword>
<proteinExistence type="predicted"/>
<feature type="transmembrane region" description="Helical" evidence="1">
    <location>
        <begin position="37"/>
        <end position="54"/>
    </location>
</feature>
<keyword evidence="1" id="KW-0812">Transmembrane</keyword>
<dbReference type="WBParaSite" id="Hba_16123">
    <property type="protein sequence ID" value="Hba_16123"/>
    <property type="gene ID" value="Hba_16123"/>
</dbReference>
<dbReference type="Proteomes" id="UP000095283">
    <property type="component" value="Unplaced"/>
</dbReference>
<dbReference type="AlphaFoldDB" id="A0A1I7XEI6"/>
<accession>A0A1I7XEI6</accession>
<evidence type="ECO:0000313" key="2">
    <source>
        <dbReference type="Proteomes" id="UP000095283"/>
    </source>
</evidence>
<organism evidence="2 3">
    <name type="scientific">Heterorhabditis bacteriophora</name>
    <name type="common">Entomopathogenic nematode worm</name>
    <dbReference type="NCBI Taxonomy" id="37862"/>
    <lineage>
        <taxon>Eukaryota</taxon>
        <taxon>Metazoa</taxon>
        <taxon>Ecdysozoa</taxon>
        <taxon>Nematoda</taxon>
        <taxon>Chromadorea</taxon>
        <taxon>Rhabditida</taxon>
        <taxon>Rhabditina</taxon>
        <taxon>Rhabditomorpha</taxon>
        <taxon>Strongyloidea</taxon>
        <taxon>Heterorhabditidae</taxon>
        <taxon>Heterorhabditis</taxon>
    </lineage>
</organism>
<keyword evidence="2" id="KW-1185">Reference proteome</keyword>
<evidence type="ECO:0000256" key="1">
    <source>
        <dbReference type="SAM" id="Phobius"/>
    </source>
</evidence>
<protein>
    <submittedName>
        <fullName evidence="3">CDC27</fullName>
    </submittedName>
</protein>
<sequence>MVDTLFKYAKFMYECGNYTAASVCLYYYREFKERSESPFCLFSFFFIILLLINSL</sequence>
<keyword evidence="1" id="KW-0472">Membrane</keyword>
<evidence type="ECO:0000313" key="3">
    <source>
        <dbReference type="WBParaSite" id="Hba_16123"/>
    </source>
</evidence>